<accession>A0A3M2LY86</accession>
<organism evidence="1 2">
    <name type="scientific">Actinomadura harenae</name>
    <dbReference type="NCBI Taxonomy" id="2483351"/>
    <lineage>
        <taxon>Bacteria</taxon>
        <taxon>Bacillati</taxon>
        <taxon>Actinomycetota</taxon>
        <taxon>Actinomycetes</taxon>
        <taxon>Streptosporangiales</taxon>
        <taxon>Thermomonosporaceae</taxon>
        <taxon>Actinomadura</taxon>
    </lineage>
</organism>
<comment type="caution">
    <text evidence="1">The sequence shown here is derived from an EMBL/GenBank/DDBJ whole genome shotgun (WGS) entry which is preliminary data.</text>
</comment>
<evidence type="ECO:0000313" key="2">
    <source>
        <dbReference type="Proteomes" id="UP000282674"/>
    </source>
</evidence>
<gene>
    <name evidence="1" type="ORF">EBO15_20820</name>
</gene>
<dbReference type="EMBL" id="RFFG01000036">
    <property type="protein sequence ID" value="RMI42096.1"/>
    <property type="molecule type" value="Genomic_DNA"/>
</dbReference>
<sequence>MFYDLATSEAMICVAASGTRLALAMLPLSPTKRHSVLLAQQPPRLIGDGSHQIMRQFPGSSA</sequence>
<proteinExistence type="predicted"/>
<reference evidence="1 2" key="1">
    <citation type="submission" date="2018-10" db="EMBL/GenBank/DDBJ databases">
        <title>Isolation from soil.</title>
        <authorList>
            <person name="Hu J."/>
        </authorList>
    </citation>
    <scope>NUCLEOTIDE SEQUENCE [LARGE SCALE GENOMIC DNA]</scope>
    <source>
        <strain evidence="1 2">NEAU-Ht49</strain>
    </source>
</reference>
<name>A0A3M2LY86_9ACTN</name>
<evidence type="ECO:0000313" key="1">
    <source>
        <dbReference type="EMBL" id="RMI42096.1"/>
    </source>
</evidence>
<protein>
    <submittedName>
        <fullName evidence="1">Uncharacterized protein</fullName>
    </submittedName>
</protein>
<keyword evidence="2" id="KW-1185">Reference proteome</keyword>
<dbReference type="Proteomes" id="UP000282674">
    <property type="component" value="Unassembled WGS sequence"/>
</dbReference>
<dbReference type="AlphaFoldDB" id="A0A3M2LY86"/>